<evidence type="ECO:0000256" key="1">
    <source>
        <dbReference type="SAM" id="MobiDB-lite"/>
    </source>
</evidence>
<evidence type="ECO:0000313" key="3">
    <source>
        <dbReference type="Proteomes" id="UP000092555"/>
    </source>
</evidence>
<dbReference type="AlphaFoldDB" id="A0A1A0HBG5"/>
<dbReference type="EMBL" id="LXTC01000003">
    <property type="protein sequence ID" value="OBA21228.1"/>
    <property type="molecule type" value="Genomic_DNA"/>
</dbReference>
<gene>
    <name evidence="2" type="ORF">METBIDRAFT_11785</name>
</gene>
<dbReference type="STRING" id="869754.A0A1A0HBG5"/>
<sequence length="636" mass="69227">MSDSGFLSDPAIIGLSSPTEIPRADTNPKNLGFEPGSALSKLLDSAVANAAKEVTPEPESDGNLKHGGQQQPRSKRSSIQNFVPTEKTDHSRIYSINYLLDLRSSPAVLDFDATRLPEFSFWRYKSKDGTKNHNQDNSHNNHSNNAPSGTGKRNRRNKDSANTGASDTLNWGRKPAGFLKESDIDKMSKEKISQLLGEPHEEETPDWDLPGSNVELEMGMGSTVEDFERWKLHMRQEERRRNGGPEAVGEIADLAPSNEVDSFFSFARPKEPVTENSSSSVKKQAENQSSRFSSFFGGPAPAPEGRTHSTGESENSNSSRKSLKDDHSGGSLRFFKGNFHAQSASHPQSPEELQRLQERMSHGPPPGIHSKFQTHNGVPHPPSLGATNSMPPHPNPPPGFHMNAGPPLGLGMMMGPGPRGLPNNDSFFLSLLNKREIGPAPEGSAPIAMGTYPPQATKSAESKQFERPPSFGIHVSGQDAYREPSFSGPSTPNAQQVKPPQYIPYQDMARGMSQPQVGMKPPPGMKPFPGTQLPQGMFPPGMFPPGAQAPNQRAPTSLQTLSLQAQQNPMHQNGQGVPKPPMRGEMPPPWMGFGPNVPEGMVPPGFNHMPHGFPPGFPHPPPPNNHQQTQEQSQQK</sequence>
<feature type="compositionally biased region" description="Polar residues" evidence="1">
    <location>
        <begin position="68"/>
        <end position="83"/>
    </location>
</feature>
<proteinExistence type="predicted"/>
<name>A0A1A0HBG5_9ASCO</name>
<feature type="region of interest" description="Disordered" evidence="1">
    <location>
        <begin position="447"/>
        <end position="498"/>
    </location>
</feature>
<feature type="compositionally biased region" description="Polar residues" evidence="1">
    <location>
        <begin position="487"/>
        <end position="498"/>
    </location>
</feature>
<reference evidence="2 3" key="1">
    <citation type="submission" date="2016-05" db="EMBL/GenBank/DDBJ databases">
        <title>Comparative genomics of biotechnologically important yeasts.</title>
        <authorList>
            <consortium name="DOE Joint Genome Institute"/>
            <person name="Riley R."/>
            <person name="Haridas S."/>
            <person name="Wolfe K.H."/>
            <person name="Lopes M.R."/>
            <person name="Hittinger C.T."/>
            <person name="Goker M."/>
            <person name="Salamov A."/>
            <person name="Wisecaver J."/>
            <person name="Long T.M."/>
            <person name="Aerts A.L."/>
            <person name="Barry K."/>
            <person name="Choi C."/>
            <person name="Clum A."/>
            <person name="Coughlan A.Y."/>
            <person name="Deshpande S."/>
            <person name="Douglass A.P."/>
            <person name="Hanson S.J."/>
            <person name="Klenk H.-P."/>
            <person name="LaButti K."/>
            <person name="Lapidus A."/>
            <person name="Lindquist E."/>
            <person name="Lipzen A."/>
            <person name="Meier-kolthoff J.P."/>
            <person name="Ohm R.A."/>
            <person name="Otillar R.P."/>
            <person name="Pangilinan J."/>
            <person name="Peng Y."/>
            <person name="Rokas A."/>
            <person name="Rosa C.A."/>
            <person name="Scheuner C."/>
            <person name="Sibirny A.A."/>
            <person name="Slot J.C."/>
            <person name="Stielow J.B."/>
            <person name="Sun H."/>
            <person name="Kurtzman C.P."/>
            <person name="Blackwell M."/>
            <person name="Grigoriev I.V."/>
            <person name="Jeffries T.W."/>
        </authorList>
    </citation>
    <scope>NUCLEOTIDE SEQUENCE [LARGE SCALE GENOMIC DNA]</scope>
    <source>
        <strain evidence="2 3">NRRL YB-4993</strain>
    </source>
</reference>
<dbReference type="GeneID" id="30027065"/>
<feature type="region of interest" description="Disordered" evidence="1">
    <location>
        <begin position="567"/>
        <end position="636"/>
    </location>
</feature>
<comment type="caution">
    <text evidence="2">The sequence shown here is derived from an EMBL/GenBank/DDBJ whole genome shotgun (WGS) entry which is preliminary data.</text>
</comment>
<dbReference type="OrthoDB" id="4091299at2759"/>
<feature type="compositionally biased region" description="Polar residues" evidence="1">
    <location>
        <begin position="274"/>
        <end position="293"/>
    </location>
</feature>
<feature type="compositionally biased region" description="Pro residues" evidence="1">
    <location>
        <begin position="612"/>
        <end position="624"/>
    </location>
</feature>
<dbReference type="RefSeq" id="XP_018711738.1">
    <property type="nucleotide sequence ID" value="XM_018854089.1"/>
</dbReference>
<feature type="region of interest" description="Disordered" evidence="1">
    <location>
        <begin position="1"/>
        <end position="35"/>
    </location>
</feature>
<organism evidence="2 3">
    <name type="scientific">Metschnikowia bicuspidata var. bicuspidata NRRL YB-4993</name>
    <dbReference type="NCBI Taxonomy" id="869754"/>
    <lineage>
        <taxon>Eukaryota</taxon>
        <taxon>Fungi</taxon>
        <taxon>Dikarya</taxon>
        <taxon>Ascomycota</taxon>
        <taxon>Saccharomycotina</taxon>
        <taxon>Pichiomycetes</taxon>
        <taxon>Metschnikowiaceae</taxon>
        <taxon>Metschnikowia</taxon>
    </lineage>
</organism>
<evidence type="ECO:0000313" key="2">
    <source>
        <dbReference type="EMBL" id="OBA21228.1"/>
    </source>
</evidence>
<feature type="compositionally biased region" description="Basic and acidic residues" evidence="1">
    <location>
        <begin position="352"/>
        <end position="361"/>
    </location>
</feature>
<keyword evidence="3" id="KW-1185">Reference proteome</keyword>
<feature type="region of interest" description="Disordered" evidence="1">
    <location>
        <begin position="50"/>
        <end position="86"/>
    </location>
</feature>
<feature type="compositionally biased region" description="Polar residues" evidence="1">
    <location>
        <begin position="160"/>
        <end position="169"/>
    </location>
</feature>
<feature type="region of interest" description="Disordered" evidence="1">
    <location>
        <begin position="270"/>
        <end position="398"/>
    </location>
</feature>
<feature type="region of interest" description="Disordered" evidence="1">
    <location>
        <begin position="129"/>
        <end position="184"/>
    </location>
</feature>
<dbReference type="Proteomes" id="UP000092555">
    <property type="component" value="Unassembled WGS sequence"/>
</dbReference>
<feature type="compositionally biased region" description="Pro residues" evidence="1">
    <location>
        <begin position="578"/>
        <end position="590"/>
    </location>
</feature>
<feature type="compositionally biased region" description="Low complexity" evidence="1">
    <location>
        <begin position="625"/>
        <end position="636"/>
    </location>
</feature>
<protein>
    <submittedName>
        <fullName evidence="2">Uncharacterized protein</fullName>
    </submittedName>
</protein>
<accession>A0A1A0HBG5</accession>